<name>A0A2T3IWW6_9GAMM</name>
<sequence length="281" mass="32790">MKFIVISAVYNMSDHLKANIDILKKQTYENFEVYFGDDLSTDTSCDTIEENILDDGRFHLIRHQQKLFSMGNIAETIKLAQPDDNDVIVLIDGDDALADPTVLEYLKNTYEQEQCLMTFGSYTVNGKRGGNCSSYPYIIPKLNLFRYVKWRANHLKTFKYSLWKQVNPASLTLTKEEVKRTLNFYLYTGRIKAWLECKKIKHEDLVTEDNKYVRRCSDKYLTSPLLEMAGEKAHYIDKVLYHYLGPQGPHNFGSSNKKWAQRLLRQAISLKPRYKKIDNLE</sequence>
<dbReference type="Pfam" id="PF00535">
    <property type="entry name" value="Glycos_transf_2"/>
    <property type="match status" value="1"/>
</dbReference>
<dbReference type="SUPFAM" id="SSF53448">
    <property type="entry name" value="Nucleotide-diphospho-sugar transferases"/>
    <property type="match status" value="1"/>
</dbReference>
<dbReference type="OrthoDB" id="9812327at2"/>
<reference evidence="2 3" key="1">
    <citation type="submission" date="2018-03" db="EMBL/GenBank/DDBJ databases">
        <title>Whole genome sequencing of Histamine producing bacteria.</title>
        <authorList>
            <person name="Butler K."/>
        </authorList>
    </citation>
    <scope>NUCLEOTIDE SEQUENCE [LARGE SCALE GENOMIC DNA]</scope>
    <source>
        <strain evidence="2 3">JCM 13586</strain>
    </source>
</reference>
<dbReference type="Proteomes" id="UP000241222">
    <property type="component" value="Unassembled WGS sequence"/>
</dbReference>
<accession>A0A2T3IWW6</accession>
<evidence type="ECO:0000313" key="3">
    <source>
        <dbReference type="Proteomes" id="UP000241222"/>
    </source>
</evidence>
<dbReference type="InterPro" id="IPR029044">
    <property type="entry name" value="Nucleotide-diphossugar_trans"/>
</dbReference>
<evidence type="ECO:0000313" key="2">
    <source>
        <dbReference type="EMBL" id="PSU32980.1"/>
    </source>
</evidence>
<comment type="caution">
    <text evidence="2">The sequence shown here is derived from an EMBL/GenBank/DDBJ whole genome shotgun (WGS) entry which is preliminary data.</text>
</comment>
<feature type="domain" description="Glycosyltransferase 2-like" evidence="1">
    <location>
        <begin position="5"/>
        <end position="134"/>
    </location>
</feature>
<dbReference type="RefSeq" id="WP_107349772.1">
    <property type="nucleotide sequence ID" value="NZ_PYMH01000007.1"/>
</dbReference>
<evidence type="ECO:0000259" key="1">
    <source>
        <dbReference type="Pfam" id="PF00535"/>
    </source>
</evidence>
<dbReference type="EMBL" id="PYMH01000007">
    <property type="protein sequence ID" value="PSU32980.1"/>
    <property type="molecule type" value="Genomic_DNA"/>
</dbReference>
<keyword evidence="3" id="KW-1185">Reference proteome</keyword>
<protein>
    <recommendedName>
        <fullName evidence="1">Glycosyltransferase 2-like domain-containing protein</fullName>
    </recommendedName>
</protein>
<organism evidence="2 3">
    <name type="scientific">Photobacterium lutimaris</name>
    <dbReference type="NCBI Taxonomy" id="388278"/>
    <lineage>
        <taxon>Bacteria</taxon>
        <taxon>Pseudomonadati</taxon>
        <taxon>Pseudomonadota</taxon>
        <taxon>Gammaproteobacteria</taxon>
        <taxon>Vibrionales</taxon>
        <taxon>Vibrionaceae</taxon>
        <taxon>Photobacterium</taxon>
    </lineage>
</organism>
<dbReference type="CDD" id="cd00761">
    <property type="entry name" value="Glyco_tranf_GTA_type"/>
    <property type="match status" value="1"/>
</dbReference>
<dbReference type="AlphaFoldDB" id="A0A2T3IWW6"/>
<proteinExistence type="predicted"/>
<dbReference type="Gene3D" id="3.90.550.10">
    <property type="entry name" value="Spore Coat Polysaccharide Biosynthesis Protein SpsA, Chain A"/>
    <property type="match status" value="1"/>
</dbReference>
<dbReference type="InterPro" id="IPR001173">
    <property type="entry name" value="Glyco_trans_2-like"/>
</dbReference>
<gene>
    <name evidence="2" type="ORF">C9I99_15350</name>
</gene>